<dbReference type="HOGENOM" id="CLU_107144_4_0_6"/>
<dbReference type="PANTHER" id="PTHR33221:SF15">
    <property type="entry name" value="HTH-TYPE TRANSCRIPTIONAL REGULATOR YWGB-RELATED"/>
    <property type="match status" value="1"/>
</dbReference>
<dbReference type="RefSeq" id="WP_011397340.1">
    <property type="nucleotide sequence ID" value="NC_007645.1"/>
</dbReference>
<dbReference type="SUPFAM" id="SSF46785">
    <property type="entry name" value="Winged helix' DNA-binding domain"/>
    <property type="match status" value="1"/>
</dbReference>
<dbReference type="AlphaFoldDB" id="Q2SGF2"/>
<evidence type="ECO:0000313" key="1">
    <source>
        <dbReference type="EMBL" id="ABC30272.1"/>
    </source>
</evidence>
<dbReference type="OrthoDB" id="9808360at2"/>
<sequence>MPTSTRFAVAIHILADLALHKGKAVRSEDIACSVNTNAAVVRRLLGVLAEAGMTRSQLGVGGGALLARPADAITLLDVYQAVEEPNYFVLHRSKPNPKCYIGCNITSVLEDEFQRISATMDASLAQTTIADVARQVADNAGMHYHCANQQVSEDVD</sequence>
<dbReference type="GO" id="GO:0005829">
    <property type="term" value="C:cytosol"/>
    <property type="evidence" value="ECO:0007669"/>
    <property type="project" value="TreeGrafter"/>
</dbReference>
<dbReference type="InterPro" id="IPR000944">
    <property type="entry name" value="Tscrpt_reg_Rrf2"/>
</dbReference>
<evidence type="ECO:0000313" key="2">
    <source>
        <dbReference type="Proteomes" id="UP000000238"/>
    </source>
</evidence>
<dbReference type="Gene3D" id="1.10.10.10">
    <property type="entry name" value="Winged helix-like DNA-binding domain superfamily/Winged helix DNA-binding domain"/>
    <property type="match status" value="1"/>
</dbReference>
<dbReference type="Pfam" id="PF02082">
    <property type="entry name" value="Rrf2"/>
    <property type="match status" value="1"/>
</dbReference>
<protein>
    <submittedName>
        <fullName evidence="1">Predicted transcriptional regulator</fullName>
    </submittedName>
</protein>
<dbReference type="eggNOG" id="COG1959">
    <property type="taxonomic scope" value="Bacteria"/>
</dbReference>
<dbReference type="KEGG" id="hch:HCH_03527"/>
<dbReference type="STRING" id="349521.HCH_03527"/>
<dbReference type="Proteomes" id="UP000000238">
    <property type="component" value="Chromosome"/>
</dbReference>
<dbReference type="InterPro" id="IPR036390">
    <property type="entry name" value="WH_DNA-bd_sf"/>
</dbReference>
<keyword evidence="2" id="KW-1185">Reference proteome</keyword>
<name>Q2SGF2_HAHCH</name>
<gene>
    <name evidence="1" type="ordered locus">HCH_03527</name>
</gene>
<dbReference type="InterPro" id="IPR036388">
    <property type="entry name" value="WH-like_DNA-bd_sf"/>
</dbReference>
<dbReference type="EMBL" id="CP000155">
    <property type="protein sequence ID" value="ABC30272.1"/>
    <property type="molecule type" value="Genomic_DNA"/>
</dbReference>
<dbReference type="PANTHER" id="PTHR33221">
    <property type="entry name" value="WINGED HELIX-TURN-HELIX TRANSCRIPTIONAL REGULATOR, RRF2 FAMILY"/>
    <property type="match status" value="1"/>
</dbReference>
<organism evidence="1 2">
    <name type="scientific">Hahella chejuensis (strain KCTC 2396)</name>
    <dbReference type="NCBI Taxonomy" id="349521"/>
    <lineage>
        <taxon>Bacteria</taxon>
        <taxon>Pseudomonadati</taxon>
        <taxon>Pseudomonadota</taxon>
        <taxon>Gammaproteobacteria</taxon>
        <taxon>Oceanospirillales</taxon>
        <taxon>Hahellaceae</taxon>
        <taxon>Hahella</taxon>
    </lineage>
</organism>
<reference evidence="1 2" key="1">
    <citation type="journal article" date="2005" name="Nucleic Acids Res.">
        <title>Genomic blueprint of Hahella chejuensis, a marine microbe producing an algicidal agent.</title>
        <authorList>
            <person name="Jeong H."/>
            <person name="Yim J.H."/>
            <person name="Lee C."/>
            <person name="Choi S.-H."/>
            <person name="Park Y.K."/>
            <person name="Yoon S.H."/>
            <person name="Hur C.-G."/>
            <person name="Kang H.-Y."/>
            <person name="Kim D."/>
            <person name="Lee H.H."/>
            <person name="Park K.H."/>
            <person name="Park S.-H."/>
            <person name="Park H.-S."/>
            <person name="Lee H.K."/>
            <person name="Oh T.K."/>
            <person name="Kim J.F."/>
        </authorList>
    </citation>
    <scope>NUCLEOTIDE SEQUENCE [LARGE SCALE GENOMIC DNA]</scope>
    <source>
        <strain evidence="1 2">KCTC 2396</strain>
    </source>
</reference>
<proteinExistence type="predicted"/>
<dbReference type="PROSITE" id="PS51197">
    <property type="entry name" value="HTH_RRF2_2"/>
    <property type="match status" value="1"/>
</dbReference>
<dbReference type="GO" id="GO:0003700">
    <property type="term" value="F:DNA-binding transcription factor activity"/>
    <property type="evidence" value="ECO:0007669"/>
    <property type="project" value="TreeGrafter"/>
</dbReference>
<accession>Q2SGF2</accession>